<gene>
    <name evidence="2" type="ORF">LQV63_16200</name>
</gene>
<comment type="caution">
    <text evidence="2">The sequence shown here is derived from an EMBL/GenBank/DDBJ whole genome shotgun (WGS) entry which is preliminary data.</text>
</comment>
<name>A0ABS8YGE1_9BACL</name>
<accession>A0ABS8YGE1</accession>
<evidence type="ECO:0000313" key="3">
    <source>
        <dbReference type="Proteomes" id="UP001199916"/>
    </source>
</evidence>
<dbReference type="Proteomes" id="UP001199916">
    <property type="component" value="Unassembled WGS sequence"/>
</dbReference>
<organism evidence="2 3">
    <name type="scientific">Paenibacillus profundus</name>
    <dbReference type="NCBI Taxonomy" id="1173085"/>
    <lineage>
        <taxon>Bacteria</taxon>
        <taxon>Bacillati</taxon>
        <taxon>Bacillota</taxon>
        <taxon>Bacilli</taxon>
        <taxon>Bacillales</taxon>
        <taxon>Paenibacillaceae</taxon>
        <taxon>Paenibacillus</taxon>
    </lineage>
</organism>
<keyword evidence="1" id="KW-0472">Membrane</keyword>
<dbReference type="EMBL" id="JAJNBZ010000013">
    <property type="protein sequence ID" value="MCE5170846.1"/>
    <property type="molecule type" value="Genomic_DNA"/>
</dbReference>
<evidence type="ECO:0000256" key="1">
    <source>
        <dbReference type="SAM" id="Phobius"/>
    </source>
</evidence>
<dbReference type="SUPFAM" id="SSF49478">
    <property type="entry name" value="Cna protein B-type domain"/>
    <property type="match status" value="1"/>
</dbReference>
<reference evidence="2 3" key="1">
    <citation type="submission" date="2021-11" db="EMBL/GenBank/DDBJ databases">
        <title>Draft genome sequence of Paenibacillus profundus YoMME, a new Gram-positive bacteria with exoelectrogenic properties.</title>
        <authorList>
            <person name="Hubenova Y."/>
            <person name="Hubenova E."/>
            <person name="Manasiev Y."/>
            <person name="Peykov S."/>
            <person name="Mitov M."/>
        </authorList>
    </citation>
    <scope>NUCLEOTIDE SEQUENCE [LARGE SCALE GENOMIC DNA]</scope>
    <source>
        <strain evidence="2 3">YoMME</strain>
    </source>
</reference>
<feature type="transmembrane region" description="Helical" evidence="1">
    <location>
        <begin position="12"/>
        <end position="34"/>
    </location>
</feature>
<keyword evidence="1" id="KW-1133">Transmembrane helix</keyword>
<dbReference type="Pfam" id="PF13176">
    <property type="entry name" value="TPR_7"/>
    <property type="match status" value="1"/>
</dbReference>
<evidence type="ECO:0000313" key="2">
    <source>
        <dbReference type="EMBL" id="MCE5170846.1"/>
    </source>
</evidence>
<dbReference type="InterPro" id="IPR019734">
    <property type="entry name" value="TPR_rpt"/>
</dbReference>
<proteinExistence type="predicted"/>
<dbReference type="InterPro" id="IPR011990">
    <property type="entry name" value="TPR-like_helical_dom_sf"/>
</dbReference>
<keyword evidence="3" id="KW-1185">Reference proteome</keyword>
<dbReference type="Gene3D" id="1.25.40.10">
    <property type="entry name" value="Tetratricopeptide repeat domain"/>
    <property type="match status" value="1"/>
</dbReference>
<protein>
    <submittedName>
        <fullName evidence="2">Tetratricopeptide repeat protein</fullName>
    </submittedName>
</protein>
<keyword evidence="1" id="KW-0812">Transmembrane</keyword>
<sequence length="503" mass="57275">MRIVEIKVKHLVLGLGLACVLTLMMCFIAPALFYQAGKYNAIIRWFPTSAVTADVLYESTEGVFVRDNQMIYVGEKGTFMTGPAELPEPMSEEEAVRRLEWLLQDFPTYKYVNAAKGRLAYLYMNQNRWDEAERIFQELSKNEKYINSRNASEIKILATRHERPYELPKLSGTVLVEEKPLAGAYVSLAPTEASSYYMPPPDHYPTVMTDENGRFRFYGIEAGAYTLTLGTVFRNIKGHTLSSAGVDEIELSSEKSTQTVDVRFRKNIRYEPVSQPVYDAEDVVALRWSSDPEAAYYKVELTEVVKQAEGKWEMKGTHLLEEKHVKPEAEYTVDELRHYPLVGGATYLTLDNHYYIDNGYVLGIAYPGSQWKWTVKGYDHNDNAISSSNDYMQFTGELPLLTTSPAGFTEADRLTLDGKYSEAIAMYEREGSEDAIRKIARIYFSGLEWEQDGDYAKALTYLERIQHPTTGDLKLMEACYDQTKNAAKKQAVQKRLKQLAQNA</sequence>
<dbReference type="RefSeq" id="WP_233697492.1">
    <property type="nucleotide sequence ID" value="NZ_JAJNBZ010000013.1"/>
</dbReference>